<feature type="compositionally biased region" description="Basic residues" evidence="1">
    <location>
        <begin position="1"/>
        <end position="34"/>
    </location>
</feature>
<evidence type="ECO:0000256" key="1">
    <source>
        <dbReference type="SAM" id="MobiDB-lite"/>
    </source>
</evidence>
<dbReference type="Proteomes" id="UP000326202">
    <property type="component" value="Chromosome"/>
</dbReference>
<dbReference type="Gene3D" id="2.60.40.10">
    <property type="entry name" value="Immunoglobulins"/>
    <property type="match status" value="1"/>
</dbReference>
<keyword evidence="4" id="KW-1185">Reference proteome</keyword>
<proteinExistence type="predicted"/>
<protein>
    <recommendedName>
        <fullName evidence="2">IPT/TIG domain-containing protein</fullName>
    </recommendedName>
</protein>
<dbReference type="EMBL" id="CP042906">
    <property type="protein sequence ID" value="QEX15181.1"/>
    <property type="molecule type" value="Genomic_DNA"/>
</dbReference>
<name>A0A5J6MDK3_9PROT</name>
<dbReference type="InterPro" id="IPR014756">
    <property type="entry name" value="Ig_E-set"/>
</dbReference>
<dbReference type="Pfam" id="PF01833">
    <property type="entry name" value="TIG"/>
    <property type="match status" value="1"/>
</dbReference>
<gene>
    <name evidence="3" type="ORF">FRZ44_04610</name>
</gene>
<evidence type="ECO:0000313" key="4">
    <source>
        <dbReference type="Proteomes" id="UP000326202"/>
    </source>
</evidence>
<accession>A0A5J6MDK3</accession>
<dbReference type="RefSeq" id="WP_191908375.1">
    <property type="nucleotide sequence ID" value="NZ_CP042906.1"/>
</dbReference>
<sequence>MAKRLTTTSRKKQATRKKAAPKRKAPKAPAKKPPVKSAKFDLAKLSPAIKKSPLRLRDWLDDHLPWLIGPRITSFDPPKAPRGTILTIEGWNFAPARADNQVTIGGTAVPVLAASGSMLKALVTKDVDDGPIKVTVGTRTANSATDFAVAGYPGDSDDGPPVFATGAGAGDAGDVNPIGTIRVLIVVCQATDRVPANFATVRTGLNTRWTNVQTYYTQASYGQTNVQFDIVSTPAQLDGTFADFVDLTGAVNIIGGQLDRIAAIAAQHAQDEGFTLDNYQMLCSVMFTNGAFIRAWGGSDTSTFSYDDGKPTSDPSHIHIDITLSHKINLLWIQENANWGRFAHEFGHNIVSAPTETGDGTATLGEDVYGSDLVDPGAATAQDFELMGNHDSHPLFTGFHLEKLGYYQAANIKTLQWDRNPHQEDVDLIAHGLTEDGNANRFHILKIKVSDALTYFVEVRQRPGTTTQIFDDSIPLGAAANQGGVIVTRVIADEMHNNQQTRFITLMHDDRVLVENETVEDPARALVITVLDDAVQARPLVCRVRVAWAQTIADDPNGSFDLKVEPWDSDWQSPDIWVDRDPFGSFDSPLDSEGRPTGNGDKPWVSHINQFTARVHVSGAMGAANVKVTFYAITPPGVGDNGNWSPISVKTIASIPQDGAIDQFCNWVPVVGKHTCLKVYASPQLGEISGGNNSAQENVFDFQAAGSSPADPIFIRTAVRNPLDEPRAIALSMRGLPLGWAAQIPNAWVWLEGKAEKEFEVMVWPLADINVYKMGKQKEGRYPGTAPLRVAGFIPRSYSEEMPITHTLPGSRFYPIGGTFYRVHARRSASIRFEIEEKSQRKDSIVLHGAVGPARGDQRILADVLLPDGKTHRAAETRTKSSGAFDVRVSLLDDDRKLQPGTYQVQAFIFHASELADASSNLLHILR</sequence>
<dbReference type="KEGG" id="htq:FRZ44_04610"/>
<feature type="region of interest" description="Disordered" evidence="1">
    <location>
        <begin position="1"/>
        <end position="38"/>
    </location>
</feature>
<reference evidence="3 4" key="1">
    <citation type="submission" date="2019-08" db="EMBL/GenBank/DDBJ databases">
        <title>Hyperibacter terrae gen. nov., sp. nov. and Hyperibacter viscosus sp. nov., two new members in the family Rhodospirillaceae isolated from the rhizosphere of Hypericum perforatum.</title>
        <authorList>
            <person name="Noviana Z."/>
        </authorList>
    </citation>
    <scope>NUCLEOTIDE SEQUENCE [LARGE SCALE GENOMIC DNA]</scope>
    <source>
        <strain evidence="3 4">R5913</strain>
    </source>
</reference>
<feature type="domain" description="IPT/TIG" evidence="2">
    <location>
        <begin position="70"/>
        <end position="144"/>
    </location>
</feature>
<dbReference type="SUPFAM" id="SSF81296">
    <property type="entry name" value="E set domains"/>
    <property type="match status" value="1"/>
</dbReference>
<organism evidence="3 4">
    <name type="scientific">Hypericibacter terrae</name>
    <dbReference type="NCBI Taxonomy" id="2602015"/>
    <lineage>
        <taxon>Bacteria</taxon>
        <taxon>Pseudomonadati</taxon>
        <taxon>Pseudomonadota</taxon>
        <taxon>Alphaproteobacteria</taxon>
        <taxon>Rhodospirillales</taxon>
        <taxon>Dongiaceae</taxon>
        <taxon>Hypericibacter</taxon>
    </lineage>
</organism>
<evidence type="ECO:0000313" key="3">
    <source>
        <dbReference type="EMBL" id="QEX15181.1"/>
    </source>
</evidence>
<dbReference type="InterPro" id="IPR013783">
    <property type="entry name" value="Ig-like_fold"/>
</dbReference>
<dbReference type="InterPro" id="IPR002909">
    <property type="entry name" value="IPT_dom"/>
</dbReference>
<dbReference type="AlphaFoldDB" id="A0A5J6MDK3"/>
<evidence type="ECO:0000259" key="2">
    <source>
        <dbReference type="Pfam" id="PF01833"/>
    </source>
</evidence>
<dbReference type="CDD" id="cd00603">
    <property type="entry name" value="IPT_PCSR"/>
    <property type="match status" value="1"/>
</dbReference>